<keyword evidence="2" id="KW-1185">Reference proteome</keyword>
<evidence type="ECO:0000313" key="2">
    <source>
        <dbReference type="Proteomes" id="UP000248882"/>
    </source>
</evidence>
<proteinExistence type="predicted"/>
<dbReference type="AlphaFoldDB" id="A0A2W7QJI6"/>
<gene>
    <name evidence="1" type="ORF">LV85_03533</name>
</gene>
<name>A0A2W7QJI6_9BACT</name>
<comment type="caution">
    <text evidence="1">The sequence shown here is derived from an EMBL/GenBank/DDBJ whole genome shotgun (WGS) entry which is preliminary data.</text>
</comment>
<protein>
    <submittedName>
        <fullName evidence="1">Uncharacterized protein</fullName>
    </submittedName>
</protein>
<dbReference type="EMBL" id="QKZT01000018">
    <property type="protein sequence ID" value="PZX48718.1"/>
    <property type="molecule type" value="Genomic_DNA"/>
</dbReference>
<dbReference type="Proteomes" id="UP000248882">
    <property type="component" value="Unassembled WGS sequence"/>
</dbReference>
<organism evidence="1 2">
    <name type="scientific">Algoriphagus chordae</name>
    <dbReference type="NCBI Taxonomy" id="237019"/>
    <lineage>
        <taxon>Bacteria</taxon>
        <taxon>Pseudomonadati</taxon>
        <taxon>Bacteroidota</taxon>
        <taxon>Cytophagia</taxon>
        <taxon>Cytophagales</taxon>
        <taxon>Cyclobacteriaceae</taxon>
        <taxon>Algoriphagus</taxon>
    </lineage>
</organism>
<evidence type="ECO:0000313" key="1">
    <source>
        <dbReference type="EMBL" id="PZX48718.1"/>
    </source>
</evidence>
<accession>A0A2W7QJI6</accession>
<sequence length="85" mass="9453">MYNPQVIDLIDDYTTSVVISNYQNDQPMISLLDGLWNCHNPVIIGTEDRADLSKCNLAVAAISFGFLGYISFKVFNSIQSSFKNG</sequence>
<reference evidence="1 2" key="1">
    <citation type="submission" date="2018-06" db="EMBL/GenBank/DDBJ databases">
        <title>Genomic Encyclopedia of Archaeal and Bacterial Type Strains, Phase II (KMG-II): from individual species to whole genera.</title>
        <authorList>
            <person name="Goeker M."/>
        </authorList>
    </citation>
    <scope>NUCLEOTIDE SEQUENCE [LARGE SCALE GENOMIC DNA]</scope>
    <source>
        <strain evidence="1 2">DSM 19830</strain>
    </source>
</reference>